<dbReference type="Gene3D" id="3.40.50.620">
    <property type="entry name" value="HUPs"/>
    <property type="match status" value="1"/>
</dbReference>
<dbReference type="Pfam" id="PF04564">
    <property type="entry name" value="U-box"/>
    <property type="match status" value="1"/>
</dbReference>
<dbReference type="UniPathway" id="UPA00143"/>
<gene>
    <name evidence="12" type="ORF">ALMOND_2B030764</name>
</gene>
<evidence type="ECO:0000259" key="11">
    <source>
        <dbReference type="PROSITE" id="PS51698"/>
    </source>
</evidence>
<dbReference type="GO" id="GO:0016567">
    <property type="term" value="P:protein ubiquitination"/>
    <property type="evidence" value="ECO:0007669"/>
    <property type="project" value="UniProtKB-UniPathway"/>
</dbReference>
<dbReference type="InterPro" id="IPR003613">
    <property type="entry name" value="Ubox_domain"/>
</dbReference>
<dbReference type="FunCoup" id="A0A5E4E787">
    <property type="interactions" value="435"/>
</dbReference>
<comment type="catalytic activity">
    <reaction evidence="1">
        <text>S-ubiquitinyl-[E2 ubiquitin-conjugating enzyme]-L-cysteine + [acceptor protein]-L-lysine = [E2 ubiquitin-conjugating enzyme]-L-cysteine + N(6)-ubiquitinyl-[acceptor protein]-L-lysine.</text>
        <dbReference type="EC" id="2.3.2.27"/>
    </reaction>
</comment>
<evidence type="ECO:0000256" key="5">
    <source>
        <dbReference type="ARBA" id="ARBA00022679"/>
    </source>
</evidence>
<dbReference type="SUPFAM" id="SSF52402">
    <property type="entry name" value="Adenine nucleotide alpha hydrolases-like"/>
    <property type="match status" value="1"/>
</dbReference>
<dbReference type="PANTHER" id="PTHR45647">
    <property type="entry name" value="OS02G0152300 PROTEIN"/>
    <property type="match status" value="1"/>
</dbReference>
<evidence type="ECO:0000256" key="3">
    <source>
        <dbReference type="ARBA" id="ARBA00004906"/>
    </source>
</evidence>
<dbReference type="GO" id="GO:0004672">
    <property type="term" value="F:protein kinase activity"/>
    <property type="evidence" value="ECO:0007669"/>
    <property type="project" value="InterPro"/>
</dbReference>
<dbReference type="InterPro" id="IPR051348">
    <property type="entry name" value="U-box_ubiquitin_ligases"/>
</dbReference>
<feature type="region of interest" description="Disordered" evidence="9">
    <location>
        <begin position="1"/>
        <end position="21"/>
    </location>
</feature>
<evidence type="ECO:0000313" key="12">
    <source>
        <dbReference type="EMBL" id="VVA11136.1"/>
    </source>
</evidence>
<evidence type="ECO:0000256" key="2">
    <source>
        <dbReference type="ARBA" id="ARBA00003861"/>
    </source>
</evidence>
<evidence type="ECO:0000256" key="4">
    <source>
        <dbReference type="ARBA" id="ARBA00012483"/>
    </source>
</evidence>
<dbReference type="SUPFAM" id="SSF56112">
    <property type="entry name" value="Protein kinase-like (PK-like)"/>
    <property type="match status" value="1"/>
</dbReference>
<dbReference type="PANTHER" id="PTHR45647:SF22">
    <property type="entry name" value="U-BOX DOMAIN-CONTAINING PROTEIN 32"/>
    <property type="match status" value="1"/>
</dbReference>
<dbReference type="InterPro" id="IPR013083">
    <property type="entry name" value="Znf_RING/FYVE/PHD"/>
</dbReference>
<comment type="function">
    <text evidence="2">Functions as an E3 ubiquitin ligase.</text>
</comment>
<organism evidence="12 13">
    <name type="scientific">Prunus dulcis</name>
    <name type="common">Almond</name>
    <name type="synonym">Amygdalus dulcis</name>
    <dbReference type="NCBI Taxonomy" id="3755"/>
    <lineage>
        <taxon>Eukaryota</taxon>
        <taxon>Viridiplantae</taxon>
        <taxon>Streptophyta</taxon>
        <taxon>Embryophyta</taxon>
        <taxon>Tracheophyta</taxon>
        <taxon>Spermatophyta</taxon>
        <taxon>Magnoliopsida</taxon>
        <taxon>eudicotyledons</taxon>
        <taxon>Gunneridae</taxon>
        <taxon>Pentapetalae</taxon>
        <taxon>rosids</taxon>
        <taxon>fabids</taxon>
        <taxon>Rosales</taxon>
        <taxon>Rosaceae</taxon>
        <taxon>Amygdaloideae</taxon>
        <taxon>Amygdaleae</taxon>
        <taxon>Prunus</taxon>
    </lineage>
</organism>
<sequence>MTEFDSLSSLSPEQTDSLASPGIRNSMRFRDVVRMGSVEEGEEEGRVLNVDETIFVAVGKDVKQSETTLLWAVKNFAGKNICLLHVHKPSRVLSLSEGNGPAGKLKQGAIKVYQALERTKLRKLLDQYLLILIRAGVQANEVWIEMQNVEEGIVELIARHNIRWLVMGAAADEYYSERLAEIKSRKAFFVCNKAASSCHIWFVCKGHLIYTRGDREDESEIEIAPPLLLTSSASGAEQPEHLKSESTHWLRNLDAEEDTSELEEISKRLTPLLIDEKEKAACESYHLVEPNIVDANKNSKQKEYEGTVKRWKEEDNAMEAKCKAKAFESLCTKEMSQRKEMEEALARVRQEIDGLKDERNGFIEQLQMAQDNKLALESQLGDSQCMVKQLEEKILSAVELLITFKDRRDKLQIEHRDAITKVKWLRTSIKGEAASFCRAEFPVFSFMEINEATHNFDPSWKIGEGRYGSVYKGILRHMHVAIKMLPSYGSKTQLDFQDEVEILSRVRHPNLVTLIGNCPESRSLVYEYLRNGCLEDRLACKGNTPPLPWKIRTCIATEICSALVFLHSNIPCLVHGNVKPSNILFDANFVSKLGDLGIVGLIPQNENPANFARIHNDPNGTDVYMDPEYLETGNLTPESDVYSFGVILLQLLTARPLLGIVKDVKSALENDNIDALLDISAGDWPLEQAKELAYLALRCCEKNRLNRPDLWVVHEAMGASCAASASCLISKKLIRTPSHFVCPIFQEVMKDPHIAADGFTYEEEAIRGWLKGGHNTSPMTNLKLEHCNLVPNYALQYAIQQWQLEL</sequence>
<dbReference type="EC" id="2.3.2.27" evidence="4"/>
<dbReference type="PROSITE" id="PS50011">
    <property type="entry name" value="PROTEIN_KINASE_DOM"/>
    <property type="match status" value="1"/>
</dbReference>
<feature type="coiled-coil region" evidence="8">
    <location>
        <begin position="331"/>
        <end position="393"/>
    </location>
</feature>
<reference evidence="13" key="1">
    <citation type="journal article" date="2020" name="Plant J.">
        <title>Transposons played a major role in the diversification between the closely related almond and peach genomes: results from the almond genome sequence.</title>
        <authorList>
            <person name="Alioto T."/>
            <person name="Alexiou K.G."/>
            <person name="Bardil A."/>
            <person name="Barteri F."/>
            <person name="Castanera R."/>
            <person name="Cruz F."/>
            <person name="Dhingra A."/>
            <person name="Duval H."/>
            <person name="Fernandez I Marti A."/>
            <person name="Frias L."/>
            <person name="Galan B."/>
            <person name="Garcia J.L."/>
            <person name="Howad W."/>
            <person name="Gomez-Garrido J."/>
            <person name="Gut M."/>
            <person name="Julca I."/>
            <person name="Morata J."/>
            <person name="Puigdomenech P."/>
            <person name="Ribeca P."/>
            <person name="Rubio Cabetas M.J."/>
            <person name="Vlasova A."/>
            <person name="Wirthensohn M."/>
            <person name="Garcia-Mas J."/>
            <person name="Gabaldon T."/>
            <person name="Casacuberta J.M."/>
            <person name="Arus P."/>
        </authorList>
    </citation>
    <scope>NUCLEOTIDE SEQUENCE [LARGE SCALE GENOMIC DNA]</scope>
    <source>
        <strain evidence="13">cv. Texas</strain>
    </source>
</reference>
<dbReference type="InterPro" id="IPR011009">
    <property type="entry name" value="Kinase-like_dom_sf"/>
</dbReference>
<proteinExistence type="predicted"/>
<evidence type="ECO:0000256" key="1">
    <source>
        <dbReference type="ARBA" id="ARBA00000900"/>
    </source>
</evidence>
<keyword evidence="5" id="KW-0808">Transferase</keyword>
<comment type="pathway">
    <text evidence="3">Protein modification; protein ubiquitination.</text>
</comment>
<evidence type="ECO:0000256" key="8">
    <source>
        <dbReference type="SAM" id="Coils"/>
    </source>
</evidence>
<evidence type="ECO:0000256" key="9">
    <source>
        <dbReference type="SAM" id="MobiDB-lite"/>
    </source>
</evidence>
<dbReference type="AlphaFoldDB" id="A0A5E4E787"/>
<dbReference type="Gramene" id="VVA11136">
    <property type="protein sequence ID" value="VVA11136"/>
    <property type="gene ID" value="Prudul26B030764"/>
</dbReference>
<dbReference type="Proteomes" id="UP000327085">
    <property type="component" value="Chromosome 2"/>
</dbReference>
<evidence type="ECO:0000313" key="13">
    <source>
        <dbReference type="Proteomes" id="UP000327085"/>
    </source>
</evidence>
<keyword evidence="7" id="KW-0067">ATP-binding</keyword>
<protein>
    <recommendedName>
        <fullName evidence="4">RING-type E3 ubiquitin transferase</fullName>
        <ecNumber evidence="4">2.3.2.27</ecNumber>
    </recommendedName>
</protein>
<dbReference type="Pfam" id="PF00069">
    <property type="entry name" value="Pkinase"/>
    <property type="match status" value="1"/>
</dbReference>
<dbReference type="Gene3D" id="3.30.40.10">
    <property type="entry name" value="Zinc/RING finger domain, C3HC4 (zinc finger)"/>
    <property type="match status" value="1"/>
</dbReference>
<feature type="binding site" evidence="7">
    <location>
        <position position="483"/>
    </location>
    <ligand>
        <name>ATP</name>
        <dbReference type="ChEBI" id="CHEBI:30616"/>
    </ligand>
</feature>
<evidence type="ECO:0000256" key="6">
    <source>
        <dbReference type="ARBA" id="ARBA00022786"/>
    </source>
</evidence>
<evidence type="ECO:0000256" key="7">
    <source>
        <dbReference type="PROSITE-ProRule" id="PRU10141"/>
    </source>
</evidence>
<evidence type="ECO:0000259" key="10">
    <source>
        <dbReference type="PROSITE" id="PS50011"/>
    </source>
</evidence>
<dbReference type="PROSITE" id="PS51698">
    <property type="entry name" value="U_BOX"/>
    <property type="match status" value="1"/>
</dbReference>
<keyword evidence="6" id="KW-0833">Ubl conjugation pathway</keyword>
<keyword evidence="8" id="KW-0175">Coiled coil</keyword>
<dbReference type="Gene3D" id="3.30.200.20">
    <property type="entry name" value="Phosphorylase Kinase, domain 1"/>
    <property type="match status" value="1"/>
</dbReference>
<dbReference type="CDD" id="cd01989">
    <property type="entry name" value="USP_STK_Ubox_N"/>
    <property type="match status" value="1"/>
</dbReference>
<dbReference type="InterPro" id="IPR014729">
    <property type="entry name" value="Rossmann-like_a/b/a_fold"/>
</dbReference>
<dbReference type="PROSITE" id="PS00107">
    <property type="entry name" value="PROTEIN_KINASE_ATP"/>
    <property type="match status" value="1"/>
</dbReference>
<dbReference type="InParanoid" id="A0A5E4E787"/>
<dbReference type="OMA" id="CAIETEN"/>
<dbReference type="InterPro" id="IPR000719">
    <property type="entry name" value="Prot_kinase_dom"/>
</dbReference>
<dbReference type="GO" id="GO:0061630">
    <property type="term" value="F:ubiquitin protein ligase activity"/>
    <property type="evidence" value="ECO:0007669"/>
    <property type="project" value="UniProtKB-EC"/>
</dbReference>
<dbReference type="GO" id="GO:0005524">
    <property type="term" value="F:ATP binding"/>
    <property type="evidence" value="ECO:0007669"/>
    <property type="project" value="UniProtKB-UniRule"/>
</dbReference>
<dbReference type="InterPro" id="IPR017441">
    <property type="entry name" value="Protein_kinase_ATP_BS"/>
</dbReference>
<feature type="domain" description="U-box" evidence="11">
    <location>
        <begin position="735"/>
        <end position="806"/>
    </location>
</feature>
<name>A0A5E4E787_PRUDU</name>
<dbReference type="SUPFAM" id="SSF57850">
    <property type="entry name" value="RING/U-box"/>
    <property type="match status" value="1"/>
</dbReference>
<dbReference type="SMART" id="SM00504">
    <property type="entry name" value="Ubox"/>
    <property type="match status" value="1"/>
</dbReference>
<feature type="domain" description="Protein kinase" evidence="10">
    <location>
        <begin position="456"/>
        <end position="717"/>
    </location>
</feature>
<keyword evidence="7" id="KW-0547">Nucleotide-binding</keyword>
<dbReference type="CDD" id="cd16655">
    <property type="entry name" value="RING-Ubox_WDSUB1-like"/>
    <property type="match status" value="1"/>
</dbReference>
<feature type="compositionally biased region" description="Polar residues" evidence="9">
    <location>
        <begin position="1"/>
        <end position="18"/>
    </location>
</feature>
<dbReference type="Gene3D" id="1.10.510.10">
    <property type="entry name" value="Transferase(Phosphotransferase) domain 1"/>
    <property type="match status" value="1"/>
</dbReference>
<accession>A0A5E4E787</accession>
<dbReference type="EMBL" id="CABIKO010000003">
    <property type="protein sequence ID" value="VVA11136.1"/>
    <property type="molecule type" value="Genomic_DNA"/>
</dbReference>